<dbReference type="InterPro" id="IPR036680">
    <property type="entry name" value="SPOR-like_sf"/>
</dbReference>
<dbReference type="InterPro" id="IPR009009">
    <property type="entry name" value="RlpA-like_DPBB"/>
</dbReference>
<protein>
    <recommendedName>
        <fullName evidence="4">Endolytic peptidoglycan transglycosylase RlpA</fullName>
        <ecNumber evidence="4">4.2.2.-</ecNumber>
    </recommendedName>
</protein>
<gene>
    <name evidence="4" type="primary">rlpA</name>
    <name evidence="8" type="ORF">E4656_11515</name>
</gene>
<evidence type="ECO:0000256" key="2">
    <source>
        <dbReference type="ARBA" id="ARBA00023239"/>
    </source>
</evidence>
<comment type="caution">
    <text evidence="8">The sequence shown here is derived from an EMBL/GenBank/DDBJ whole genome shotgun (WGS) entry which is preliminary data.</text>
</comment>
<dbReference type="GO" id="GO:0008932">
    <property type="term" value="F:lytic endotransglycosylase activity"/>
    <property type="evidence" value="ECO:0007669"/>
    <property type="project" value="UniProtKB-UniRule"/>
</dbReference>
<dbReference type="Pfam" id="PF05036">
    <property type="entry name" value="SPOR"/>
    <property type="match status" value="1"/>
</dbReference>
<dbReference type="PROSITE" id="PS51724">
    <property type="entry name" value="SPOR"/>
    <property type="match status" value="1"/>
</dbReference>
<dbReference type="InterPro" id="IPR034718">
    <property type="entry name" value="RlpA"/>
</dbReference>
<dbReference type="AlphaFoldDB" id="A0A4Z0W6A2"/>
<keyword evidence="2 4" id="KW-0456">Lyase</keyword>
<dbReference type="Gene3D" id="3.30.70.1070">
    <property type="entry name" value="Sporulation related repeat"/>
    <property type="match status" value="1"/>
</dbReference>
<evidence type="ECO:0000259" key="7">
    <source>
        <dbReference type="PROSITE" id="PS51724"/>
    </source>
</evidence>
<keyword evidence="4" id="KW-0564">Palmitate</keyword>
<dbReference type="InterPro" id="IPR007730">
    <property type="entry name" value="SPOR-like_dom"/>
</dbReference>
<sequence length="300" mass="32788">MPWRCISSVGNSEQMKNGLMAGAVSVTLLLSGCAGYSALESQDPGPNAGRYALAQDRGPARPLNEADIQDIAVIHEPPSRGGNSDYTLFGQRYQIMDTAVGYQQEGYASWYGEKFHGHTTSNGEIYDMYKLSAAHTTLPLPTFVQVTNLENGRQVVVRVNDRGPFHEDRIIDLSYAAAVRLGFAEQGVARVRVEALTPEQPLRSAPLASAEPIQAAPNTGSSEGARSSGSYWLQFGAYREQAAAERFRSHLESELDESVVIESGSDLHRVRIGPLTASAAERLQQEWERKGNDKPLLIRP</sequence>
<dbReference type="FunFam" id="2.40.40.10:FF:000003">
    <property type="entry name" value="Endolytic peptidoglycan transglycosylase RlpA"/>
    <property type="match status" value="1"/>
</dbReference>
<evidence type="ECO:0000256" key="5">
    <source>
        <dbReference type="RuleBase" id="RU003495"/>
    </source>
</evidence>
<dbReference type="InterPro" id="IPR012997">
    <property type="entry name" value="RplA"/>
</dbReference>
<keyword evidence="4" id="KW-1003">Cell membrane</keyword>
<keyword evidence="3 4" id="KW-0961">Cell wall biogenesis/degradation</keyword>
<evidence type="ECO:0000256" key="4">
    <source>
        <dbReference type="HAMAP-Rule" id="MF_02071"/>
    </source>
</evidence>
<dbReference type="OrthoDB" id="9779128at2"/>
<comment type="subcellular location">
    <subcellularLocation>
        <location evidence="4">Cell membrane</location>
        <topology evidence="4">Lipid-anchor</topology>
    </subcellularLocation>
</comment>
<reference evidence="8 9" key="1">
    <citation type="submission" date="2019-04" db="EMBL/GenBank/DDBJ databases">
        <title>Natronospirillum operosus gen. nov., sp. nov., a haloalkaliphilic satellite isolated from decaying biomass of laboratory culture of cyanobacterium Geitlerinema sp. and proposal of Natronospirillaceae fam. nov. and Saccharospirillaceae fam. nov.</title>
        <authorList>
            <person name="Kevbrin V."/>
            <person name="Boltyanskaya Y."/>
            <person name="Koziaeva V."/>
            <person name="Grouzdev D.S."/>
            <person name="Park M."/>
            <person name="Cho J."/>
        </authorList>
    </citation>
    <scope>NUCLEOTIDE SEQUENCE [LARGE SCALE GENOMIC DNA]</scope>
    <source>
        <strain evidence="8 9">G-116</strain>
    </source>
</reference>
<dbReference type="Proteomes" id="UP000297475">
    <property type="component" value="Unassembled WGS sequence"/>
</dbReference>
<keyword evidence="4" id="KW-0449">Lipoprotein</keyword>
<dbReference type="GO" id="GO:0009279">
    <property type="term" value="C:cell outer membrane"/>
    <property type="evidence" value="ECO:0007669"/>
    <property type="project" value="TreeGrafter"/>
</dbReference>
<dbReference type="PANTHER" id="PTHR34183">
    <property type="entry name" value="ENDOLYTIC PEPTIDOGLYCAN TRANSGLYCOSYLASE RLPA"/>
    <property type="match status" value="1"/>
</dbReference>
<dbReference type="GO" id="GO:0042834">
    <property type="term" value="F:peptidoglycan binding"/>
    <property type="evidence" value="ECO:0007669"/>
    <property type="project" value="InterPro"/>
</dbReference>
<comment type="function">
    <text evidence="4">Lytic transglycosylase with a strong preference for naked glycan strands that lack stem peptides.</text>
</comment>
<comment type="similarity">
    <text evidence="4 5">Belongs to the RlpA family.</text>
</comment>
<dbReference type="GO" id="GO:0071555">
    <property type="term" value="P:cell wall organization"/>
    <property type="evidence" value="ECO:0007669"/>
    <property type="project" value="UniProtKB-KW"/>
</dbReference>
<dbReference type="Gene3D" id="2.40.40.10">
    <property type="entry name" value="RlpA-like domain"/>
    <property type="match status" value="1"/>
</dbReference>
<dbReference type="HAMAP" id="MF_02071">
    <property type="entry name" value="RlpA"/>
    <property type="match status" value="1"/>
</dbReference>
<proteinExistence type="inferred from homology"/>
<dbReference type="PROSITE" id="PS51257">
    <property type="entry name" value="PROKAR_LIPOPROTEIN"/>
    <property type="match status" value="1"/>
</dbReference>
<dbReference type="GO" id="GO:0005886">
    <property type="term" value="C:plasma membrane"/>
    <property type="evidence" value="ECO:0007669"/>
    <property type="project" value="UniProtKB-SubCell"/>
</dbReference>
<feature type="domain" description="SPOR" evidence="7">
    <location>
        <begin position="225"/>
        <end position="300"/>
    </location>
</feature>
<dbReference type="CDD" id="cd22268">
    <property type="entry name" value="DPBB_RlpA-like"/>
    <property type="match status" value="1"/>
</dbReference>
<name>A0A4Z0W6A2_9GAMM</name>
<dbReference type="NCBIfam" id="TIGR00413">
    <property type="entry name" value="rlpA"/>
    <property type="match status" value="1"/>
</dbReference>
<evidence type="ECO:0000313" key="9">
    <source>
        <dbReference type="Proteomes" id="UP000297475"/>
    </source>
</evidence>
<dbReference type="SUPFAM" id="SSF50685">
    <property type="entry name" value="Barwin-like endoglucanases"/>
    <property type="match status" value="1"/>
</dbReference>
<evidence type="ECO:0000313" key="8">
    <source>
        <dbReference type="EMBL" id="TGG92755.1"/>
    </source>
</evidence>
<keyword evidence="4" id="KW-0472">Membrane</keyword>
<dbReference type="EC" id="4.2.2.-" evidence="4"/>
<evidence type="ECO:0000256" key="3">
    <source>
        <dbReference type="ARBA" id="ARBA00023316"/>
    </source>
</evidence>
<evidence type="ECO:0000256" key="1">
    <source>
        <dbReference type="ARBA" id="ARBA00022729"/>
    </source>
</evidence>
<dbReference type="EMBL" id="SRMF01000004">
    <property type="protein sequence ID" value="TGG92755.1"/>
    <property type="molecule type" value="Genomic_DNA"/>
</dbReference>
<dbReference type="SUPFAM" id="SSF110997">
    <property type="entry name" value="Sporulation related repeat"/>
    <property type="match status" value="1"/>
</dbReference>
<dbReference type="Pfam" id="PF03330">
    <property type="entry name" value="DPBB_1"/>
    <property type="match status" value="1"/>
</dbReference>
<feature type="region of interest" description="Disordered" evidence="6">
    <location>
        <begin position="203"/>
        <end position="226"/>
    </location>
</feature>
<dbReference type="GO" id="GO:0000270">
    <property type="term" value="P:peptidoglycan metabolic process"/>
    <property type="evidence" value="ECO:0007669"/>
    <property type="project" value="UniProtKB-UniRule"/>
</dbReference>
<keyword evidence="1" id="KW-0732">Signal</keyword>
<dbReference type="PANTHER" id="PTHR34183:SF1">
    <property type="entry name" value="ENDOLYTIC PEPTIDOGLYCAN TRANSGLYCOSYLASE RLPA"/>
    <property type="match status" value="1"/>
</dbReference>
<feature type="compositionally biased region" description="Polar residues" evidence="6">
    <location>
        <begin position="216"/>
        <end position="226"/>
    </location>
</feature>
<dbReference type="InterPro" id="IPR036908">
    <property type="entry name" value="RlpA-like_sf"/>
</dbReference>
<organism evidence="8 9">
    <name type="scientific">Natronospirillum operosum</name>
    <dbReference type="NCBI Taxonomy" id="2759953"/>
    <lineage>
        <taxon>Bacteria</taxon>
        <taxon>Pseudomonadati</taxon>
        <taxon>Pseudomonadota</taxon>
        <taxon>Gammaproteobacteria</taxon>
        <taxon>Oceanospirillales</taxon>
        <taxon>Natronospirillaceae</taxon>
        <taxon>Natronospirillum</taxon>
    </lineage>
</organism>
<keyword evidence="9" id="KW-1185">Reference proteome</keyword>
<accession>A0A4Z0W6A2</accession>
<evidence type="ECO:0000256" key="6">
    <source>
        <dbReference type="SAM" id="MobiDB-lite"/>
    </source>
</evidence>